<accession>A0A6C0D7V0</accession>
<protein>
    <submittedName>
        <fullName evidence="2">Uncharacterized protein</fullName>
    </submittedName>
</protein>
<keyword evidence="1" id="KW-1133">Transmembrane helix</keyword>
<feature type="transmembrane region" description="Helical" evidence="1">
    <location>
        <begin position="12"/>
        <end position="29"/>
    </location>
</feature>
<name>A0A6C0D7V0_9ZZZZ</name>
<keyword evidence="1" id="KW-0472">Membrane</keyword>
<reference evidence="2" key="1">
    <citation type="journal article" date="2020" name="Nature">
        <title>Giant virus diversity and host interactions through global metagenomics.</title>
        <authorList>
            <person name="Schulz F."/>
            <person name="Roux S."/>
            <person name="Paez-Espino D."/>
            <person name="Jungbluth S."/>
            <person name="Walsh D.A."/>
            <person name="Denef V.J."/>
            <person name="McMahon K.D."/>
            <person name="Konstantinidis K.T."/>
            <person name="Eloe-Fadrosh E.A."/>
            <person name="Kyrpides N.C."/>
            <person name="Woyke T."/>
        </authorList>
    </citation>
    <scope>NUCLEOTIDE SEQUENCE</scope>
    <source>
        <strain evidence="2">GVMAG-M-3300023174-129</strain>
    </source>
</reference>
<proteinExistence type="predicted"/>
<keyword evidence="1" id="KW-0812">Transmembrane</keyword>
<evidence type="ECO:0000313" key="2">
    <source>
        <dbReference type="EMBL" id="QHT12432.1"/>
    </source>
</evidence>
<dbReference type="EMBL" id="MN739545">
    <property type="protein sequence ID" value="QHT12432.1"/>
    <property type="molecule type" value="Genomic_DNA"/>
</dbReference>
<evidence type="ECO:0000256" key="1">
    <source>
        <dbReference type="SAM" id="Phobius"/>
    </source>
</evidence>
<dbReference type="AlphaFoldDB" id="A0A6C0D7V0"/>
<sequence length="123" mass="14210">MEYYISNGVELSLASGFIGALTGIYFLIYSSCSKHSFEEETNRIINTVTSVVKGEVRALQHVEDENPYDLFTRIYPTLRSMDNNHIAEFIQLLENYNSNWVYENKVEEVEEEVEEEVTGPTAW</sequence>
<organism evidence="2">
    <name type="scientific">viral metagenome</name>
    <dbReference type="NCBI Taxonomy" id="1070528"/>
    <lineage>
        <taxon>unclassified sequences</taxon>
        <taxon>metagenomes</taxon>
        <taxon>organismal metagenomes</taxon>
    </lineage>
</organism>